<evidence type="ECO:0000313" key="6">
    <source>
        <dbReference type="EMBL" id="MBF2230203.1"/>
    </source>
</evidence>
<evidence type="ECO:0000313" key="8">
    <source>
        <dbReference type="EMBL" id="PIH10068.1"/>
    </source>
</evidence>
<reference evidence="6" key="2">
    <citation type="submission" date="2020-08" db="EMBL/GenBank/DDBJ databases">
        <title>Changes in the skin microbiome associated with squamous cell carcinoma in transplant recipients.</title>
        <authorList>
            <person name="Zaugg J."/>
            <person name="Krueger A."/>
            <person name="Lachner N."/>
        </authorList>
    </citation>
    <scope>NUCLEOTIDE SEQUENCE</scope>
    <source>
        <strain evidence="6">R5988</strain>
    </source>
</reference>
<reference evidence="7" key="3">
    <citation type="submission" date="2020-11" db="EMBL/GenBank/DDBJ databases">
        <title>Molecular epidemiology and genomic profiles of multidrug-resistant bacteria collected from clinical sources in South Africa.</title>
        <authorList>
            <person name="Asante J."/>
            <person name="Amoako D.G."/>
        </authorList>
    </citation>
    <scope>NUCLEOTIDE SEQUENCE</scope>
    <source>
        <strain evidence="7">C68</strain>
    </source>
</reference>
<keyword evidence="3 5" id="KW-1133">Transmembrane helix</keyword>
<dbReference type="EMBL" id="JACGQI010000009">
    <property type="protein sequence ID" value="MBF2230203.1"/>
    <property type="molecule type" value="Genomic_DNA"/>
</dbReference>
<organism evidence="7 10">
    <name type="scientific">Staphylococcus epidermidis</name>
    <dbReference type="NCBI Taxonomy" id="1282"/>
    <lineage>
        <taxon>Bacteria</taxon>
        <taxon>Bacillati</taxon>
        <taxon>Bacillota</taxon>
        <taxon>Bacilli</taxon>
        <taxon>Bacillales</taxon>
        <taxon>Staphylococcaceae</taxon>
        <taxon>Staphylococcus</taxon>
    </lineage>
</organism>
<dbReference type="Proteomes" id="UP000228502">
    <property type="component" value="Unassembled WGS sequence"/>
</dbReference>
<dbReference type="Proteomes" id="UP000622362">
    <property type="component" value="Unassembled WGS sequence"/>
</dbReference>
<reference evidence="8 9" key="1">
    <citation type="submission" date="2017-10" db="EMBL/GenBank/DDBJ databases">
        <title>genome sequences of Staph epi in chlorhexidine trial.</title>
        <authorList>
            <person name="Greninger A.L."/>
            <person name="Addetia A."/>
            <person name="Qin X."/>
            <person name="Zerr D."/>
        </authorList>
    </citation>
    <scope>NUCLEOTIDE SEQUENCE [LARGE SCALE GENOMIC DNA]</scope>
    <source>
        <strain evidence="8 9">SCH-17</strain>
    </source>
</reference>
<dbReference type="GO" id="GO:0005886">
    <property type="term" value="C:plasma membrane"/>
    <property type="evidence" value="ECO:0007669"/>
    <property type="project" value="UniProtKB-SubCell"/>
</dbReference>
<gene>
    <name evidence="8" type="ORF">CTJ08_08345</name>
    <name evidence="6" type="ORF">H3963_07160</name>
    <name evidence="7" type="ORF">I3V53_05920</name>
</gene>
<evidence type="ECO:0000256" key="1">
    <source>
        <dbReference type="ARBA" id="ARBA00022475"/>
    </source>
</evidence>
<dbReference type="Pfam" id="PF07457">
    <property type="entry name" value="DUF1516"/>
    <property type="match status" value="1"/>
</dbReference>
<keyword evidence="2 5" id="KW-0812">Transmembrane</keyword>
<keyword evidence="1 5" id="KW-1003">Cell membrane</keyword>
<dbReference type="OMA" id="HMHIASW"/>
<evidence type="ECO:0000313" key="7">
    <source>
        <dbReference type="EMBL" id="MBF9303619.1"/>
    </source>
</evidence>
<dbReference type="EMBL" id="JADPYN010000009">
    <property type="protein sequence ID" value="MBF9303619.1"/>
    <property type="molecule type" value="Genomic_DNA"/>
</dbReference>
<protein>
    <recommendedName>
        <fullName evidence="5">UPF0344 protein CTJ08_08345</fullName>
    </recommendedName>
</protein>
<evidence type="ECO:0000256" key="5">
    <source>
        <dbReference type="HAMAP-Rule" id="MF_01536"/>
    </source>
</evidence>
<feature type="transmembrane region" description="Helical" evidence="5">
    <location>
        <begin position="6"/>
        <end position="23"/>
    </location>
</feature>
<dbReference type="EMBL" id="PEJG01000008">
    <property type="protein sequence ID" value="PIH10068.1"/>
    <property type="molecule type" value="Genomic_DNA"/>
</dbReference>
<dbReference type="NCBIfam" id="NF010199">
    <property type="entry name" value="PRK13673.1-6"/>
    <property type="match status" value="1"/>
</dbReference>
<accession>A0A2G7HYD8</accession>
<evidence type="ECO:0000256" key="4">
    <source>
        <dbReference type="ARBA" id="ARBA00023136"/>
    </source>
</evidence>
<evidence type="ECO:0000313" key="9">
    <source>
        <dbReference type="Proteomes" id="UP000228502"/>
    </source>
</evidence>
<comment type="similarity">
    <text evidence="5">Belongs to the UPF0344 family.</text>
</comment>
<comment type="caution">
    <text evidence="7">The sequence shown here is derived from an EMBL/GenBank/DDBJ whole genome shotgun (WGS) entry which is preliminary data.</text>
</comment>
<dbReference type="RefSeq" id="WP_001831989.1">
    <property type="nucleotide sequence ID" value="NZ_AP028322.1"/>
</dbReference>
<feature type="transmembrane region" description="Helical" evidence="5">
    <location>
        <begin position="73"/>
        <end position="91"/>
    </location>
</feature>
<comment type="subcellular location">
    <subcellularLocation>
        <location evidence="5">Cell membrane</location>
        <topology evidence="5">Multi-pass membrane protein</topology>
    </subcellularLocation>
</comment>
<evidence type="ECO:0000256" key="3">
    <source>
        <dbReference type="ARBA" id="ARBA00022989"/>
    </source>
</evidence>
<dbReference type="AlphaFoldDB" id="A0A2G7HYD8"/>
<feature type="transmembrane region" description="Helical" evidence="5">
    <location>
        <begin position="35"/>
        <end position="53"/>
    </location>
</feature>
<feature type="transmembrane region" description="Helical" evidence="5">
    <location>
        <begin position="103"/>
        <end position="123"/>
    </location>
</feature>
<dbReference type="SMR" id="A0A2G7HYD8"/>
<keyword evidence="4 5" id="KW-0472">Membrane</keyword>
<proteinExistence type="inferred from homology"/>
<dbReference type="KEGG" id="seps:DP17_1959"/>
<evidence type="ECO:0000313" key="10">
    <source>
        <dbReference type="Proteomes" id="UP000622362"/>
    </source>
</evidence>
<dbReference type="NCBIfam" id="NF010195">
    <property type="entry name" value="PRK13673.1-2"/>
    <property type="match status" value="1"/>
</dbReference>
<sequence length="133" mass="15055">MLHVHILSWVLAIILFIATYLNYSKTQGASPYYKPLHMALRLFMLLTLISGFWELIEEFMAASNGEGGNHMLLTLKMLCGLAVIAFMEISIAKRKKQQTSHKFFWITIILIIITMAIGVILPWGPISKIFGIS</sequence>
<name>A0A2G7HYD8_STAEP</name>
<dbReference type="InterPro" id="IPR010899">
    <property type="entry name" value="UPF0344"/>
</dbReference>
<dbReference type="OrthoDB" id="2365314at2"/>
<evidence type="ECO:0000256" key="2">
    <source>
        <dbReference type="ARBA" id="ARBA00022692"/>
    </source>
</evidence>
<dbReference type="Proteomes" id="UP000648077">
    <property type="component" value="Unassembled WGS sequence"/>
</dbReference>
<dbReference type="HAMAP" id="MF_01536">
    <property type="entry name" value="UPF0344"/>
    <property type="match status" value="1"/>
</dbReference>